<dbReference type="GO" id="GO:0016740">
    <property type="term" value="F:transferase activity"/>
    <property type="evidence" value="ECO:0007669"/>
    <property type="project" value="UniProtKB-KW"/>
</dbReference>
<sequence>MIKILGKSSSINVRKVLWTCTELDIPYDHEEWGEGHKPVTSPEFLALNPMAQVPVLIDGELITSESNSIIRYLASKYDPSRRLLPQTGVNRAQIERWMDWQATELNNAWRYPFMHLVRAHPDFAYPDIVARSIEKWTDHMALIDSQLRKTQAFLLGAEFSLADIVIGLSVHRWYATPIDHPAFDAVRTYYARLEERKGFRAFGNNGKP</sequence>
<dbReference type="SUPFAM" id="SSF52833">
    <property type="entry name" value="Thioredoxin-like"/>
    <property type="match status" value="1"/>
</dbReference>
<dbReference type="InterPro" id="IPR036282">
    <property type="entry name" value="Glutathione-S-Trfase_C_sf"/>
</dbReference>
<evidence type="ECO:0000313" key="5">
    <source>
        <dbReference type="EMBL" id="KKB62957.1"/>
    </source>
</evidence>
<evidence type="ECO:0000259" key="4">
    <source>
        <dbReference type="PROSITE" id="PS50405"/>
    </source>
</evidence>
<feature type="domain" description="GST N-terminal" evidence="3">
    <location>
        <begin position="1"/>
        <end position="81"/>
    </location>
</feature>
<evidence type="ECO:0000259" key="3">
    <source>
        <dbReference type="PROSITE" id="PS50404"/>
    </source>
</evidence>
<dbReference type="InterPro" id="IPR036249">
    <property type="entry name" value="Thioredoxin-like_sf"/>
</dbReference>
<dbReference type="Gene3D" id="1.20.1050.10">
    <property type="match status" value="1"/>
</dbReference>
<keyword evidence="6" id="KW-1185">Reference proteome</keyword>
<dbReference type="SFLD" id="SFLDG01150">
    <property type="entry name" value="Main.1:_Beta-like"/>
    <property type="match status" value="1"/>
</dbReference>
<dbReference type="InterPro" id="IPR004045">
    <property type="entry name" value="Glutathione_S-Trfase_N"/>
</dbReference>
<dbReference type="Pfam" id="PF13410">
    <property type="entry name" value="GST_C_2"/>
    <property type="match status" value="1"/>
</dbReference>
<keyword evidence="2 5" id="KW-0808">Transferase</keyword>
<dbReference type="Pfam" id="PF13417">
    <property type="entry name" value="GST_N_3"/>
    <property type="match status" value="1"/>
</dbReference>
<dbReference type="PATRIC" id="fig|28092.6.peg.3417"/>
<protein>
    <submittedName>
        <fullName evidence="5">Glutathione S-transferase</fullName>
    </submittedName>
</protein>
<accession>A0A0F5K067</accession>
<dbReference type="STRING" id="28092.WM40_14465"/>
<dbReference type="OrthoDB" id="5958450at2"/>
<dbReference type="SFLD" id="SFLDG00358">
    <property type="entry name" value="Main_(cytGST)"/>
    <property type="match status" value="1"/>
</dbReference>
<dbReference type="AlphaFoldDB" id="A0A0F5K067"/>
<comment type="similarity">
    <text evidence="1">Belongs to the GST superfamily.</text>
</comment>
<dbReference type="PANTHER" id="PTHR44051:SF19">
    <property type="entry name" value="DISULFIDE-BOND OXIDOREDUCTASE YFCG"/>
    <property type="match status" value="1"/>
</dbReference>
<dbReference type="SFLD" id="SFLDS00019">
    <property type="entry name" value="Glutathione_Transferase_(cytos"/>
    <property type="match status" value="1"/>
</dbReference>
<name>A0A0F5K067_9BURK</name>
<dbReference type="PANTHER" id="PTHR44051">
    <property type="entry name" value="GLUTATHIONE S-TRANSFERASE-RELATED"/>
    <property type="match status" value="1"/>
</dbReference>
<dbReference type="FunFam" id="3.40.30.10:FF:000039">
    <property type="entry name" value="Glutathione S-transferase domain"/>
    <property type="match status" value="1"/>
</dbReference>
<dbReference type="EMBL" id="LAQU01000014">
    <property type="protein sequence ID" value="KKB62957.1"/>
    <property type="molecule type" value="Genomic_DNA"/>
</dbReference>
<dbReference type="Proteomes" id="UP000033618">
    <property type="component" value="Unassembled WGS sequence"/>
</dbReference>
<dbReference type="PROSITE" id="PS50405">
    <property type="entry name" value="GST_CTER"/>
    <property type="match status" value="1"/>
</dbReference>
<dbReference type="PROSITE" id="PS50404">
    <property type="entry name" value="GST_NTER"/>
    <property type="match status" value="1"/>
</dbReference>
<gene>
    <name evidence="5" type="ORF">WM40_14465</name>
</gene>
<dbReference type="Gene3D" id="3.40.30.10">
    <property type="entry name" value="Glutaredoxin"/>
    <property type="match status" value="1"/>
</dbReference>
<proteinExistence type="inferred from homology"/>
<evidence type="ECO:0000313" key="6">
    <source>
        <dbReference type="Proteomes" id="UP000033618"/>
    </source>
</evidence>
<organism evidence="5 6">
    <name type="scientific">Robbsia andropogonis</name>
    <dbReference type="NCBI Taxonomy" id="28092"/>
    <lineage>
        <taxon>Bacteria</taxon>
        <taxon>Pseudomonadati</taxon>
        <taxon>Pseudomonadota</taxon>
        <taxon>Betaproteobacteria</taxon>
        <taxon>Burkholderiales</taxon>
        <taxon>Burkholderiaceae</taxon>
        <taxon>Robbsia</taxon>
    </lineage>
</organism>
<dbReference type="SUPFAM" id="SSF47616">
    <property type="entry name" value="GST C-terminal domain-like"/>
    <property type="match status" value="1"/>
</dbReference>
<feature type="domain" description="GST C-terminal" evidence="4">
    <location>
        <begin position="87"/>
        <end position="208"/>
    </location>
</feature>
<dbReference type="InterPro" id="IPR010987">
    <property type="entry name" value="Glutathione-S-Trfase_C-like"/>
</dbReference>
<dbReference type="InterPro" id="IPR040079">
    <property type="entry name" value="Glutathione_S-Trfase"/>
</dbReference>
<reference evidence="5 6" key="1">
    <citation type="submission" date="2015-03" db="EMBL/GenBank/DDBJ databases">
        <title>Draft Genome Sequence of Burkholderia andropogonis type strain ICMP2807, isolated from Sorghum bicolor.</title>
        <authorList>
            <person name="Lopes-Santos L."/>
            <person name="Castro D.B."/>
            <person name="Ottoboni L.M."/>
            <person name="Park D."/>
            <person name="Weirc B.S."/>
            <person name="Destefano S.A."/>
        </authorList>
    </citation>
    <scope>NUCLEOTIDE SEQUENCE [LARGE SCALE GENOMIC DNA]</scope>
    <source>
        <strain evidence="5 6">ICMP2807</strain>
    </source>
</reference>
<evidence type="ECO:0000256" key="2">
    <source>
        <dbReference type="ARBA" id="ARBA00022679"/>
    </source>
</evidence>
<dbReference type="CDD" id="cd03047">
    <property type="entry name" value="GST_N_2"/>
    <property type="match status" value="1"/>
</dbReference>
<dbReference type="RefSeq" id="WP_024904712.1">
    <property type="nucleotide sequence ID" value="NZ_CADFGU010000010.1"/>
</dbReference>
<evidence type="ECO:0000256" key="1">
    <source>
        <dbReference type="ARBA" id="ARBA00007409"/>
    </source>
</evidence>
<comment type="caution">
    <text evidence="5">The sequence shown here is derived from an EMBL/GenBank/DDBJ whole genome shotgun (WGS) entry which is preliminary data.</text>
</comment>